<name>A0A699HG05_TANCI</name>
<dbReference type="PANTHER" id="PTHR11439:SF483">
    <property type="entry name" value="PEPTIDE SYNTHASE GLIP-LIKE, PUTATIVE (AFU_ORTHOLOGUE AFUA_3G12920)-RELATED"/>
    <property type="match status" value="1"/>
</dbReference>
<protein>
    <submittedName>
        <fullName evidence="3">Retrovirus-related Pol polyprotein from transposon TNT 1-94</fullName>
    </submittedName>
</protein>
<evidence type="ECO:0000313" key="3">
    <source>
        <dbReference type="EMBL" id="GEX71609.1"/>
    </source>
</evidence>
<dbReference type="Pfam" id="PF07727">
    <property type="entry name" value="RVT_2"/>
    <property type="match status" value="1"/>
</dbReference>
<gene>
    <name evidence="3" type="ORF">Tci_343584</name>
</gene>
<proteinExistence type="predicted"/>
<reference evidence="3" key="1">
    <citation type="journal article" date="2019" name="Sci. Rep.">
        <title>Draft genome of Tanacetum cinerariifolium, the natural source of mosquito coil.</title>
        <authorList>
            <person name="Yamashiro T."/>
            <person name="Shiraishi A."/>
            <person name="Satake H."/>
            <person name="Nakayama K."/>
        </authorList>
    </citation>
    <scope>NUCLEOTIDE SEQUENCE</scope>
</reference>
<dbReference type="AlphaFoldDB" id="A0A699HG05"/>
<comment type="caution">
    <text evidence="3">The sequence shown here is derived from an EMBL/GenBank/DDBJ whole genome shotgun (WGS) entry which is preliminary data.</text>
</comment>
<dbReference type="InterPro" id="IPR013103">
    <property type="entry name" value="RVT_2"/>
</dbReference>
<feature type="region of interest" description="Disordered" evidence="1">
    <location>
        <begin position="523"/>
        <end position="548"/>
    </location>
</feature>
<evidence type="ECO:0000256" key="1">
    <source>
        <dbReference type="SAM" id="MobiDB-lite"/>
    </source>
</evidence>
<evidence type="ECO:0000259" key="2">
    <source>
        <dbReference type="Pfam" id="PF07727"/>
    </source>
</evidence>
<feature type="domain" description="Reverse transcriptase Ty1/copia-type" evidence="2">
    <location>
        <begin position="659"/>
        <end position="786"/>
    </location>
</feature>
<dbReference type="PANTHER" id="PTHR11439">
    <property type="entry name" value="GAG-POL-RELATED RETROTRANSPOSON"/>
    <property type="match status" value="1"/>
</dbReference>
<organism evidence="3">
    <name type="scientific">Tanacetum cinerariifolium</name>
    <name type="common">Dalmatian daisy</name>
    <name type="synonym">Chrysanthemum cinerariifolium</name>
    <dbReference type="NCBI Taxonomy" id="118510"/>
    <lineage>
        <taxon>Eukaryota</taxon>
        <taxon>Viridiplantae</taxon>
        <taxon>Streptophyta</taxon>
        <taxon>Embryophyta</taxon>
        <taxon>Tracheophyta</taxon>
        <taxon>Spermatophyta</taxon>
        <taxon>Magnoliopsida</taxon>
        <taxon>eudicotyledons</taxon>
        <taxon>Gunneridae</taxon>
        <taxon>Pentapetalae</taxon>
        <taxon>asterids</taxon>
        <taxon>campanulids</taxon>
        <taxon>Asterales</taxon>
        <taxon>Asteraceae</taxon>
        <taxon>Asteroideae</taxon>
        <taxon>Anthemideae</taxon>
        <taxon>Anthemidinae</taxon>
        <taxon>Tanacetum</taxon>
    </lineage>
</organism>
<sequence length="849" mass="96947">MHELLRTSANDVVKLQALIDGKKVVVTEDVIRQDRHLDDADGVEYLPNEEIFAELARMGYEKPPPKLTFYKAFFSAHMVRNVDSPRKFLMYPWFLQLIINHQVDDLSSHTTRYTSHALTEKVFANMRRIGKGFSGVETPLFASMLVQPQAAKVEEDVEVPAAPTPPSPTSALEILKLKKRVKKLEKKRKLKHSWLKRLKKVGGKIEAINADEDITLVDAKTQVDMDAELQGRIHDDNATTKDVNADKPTVFDDKEDVEQAAAREKQEKDDLERAQVLQQQYDDKDENIDWNVVAEQIQEKHLDNIRKYQSLKRKLVSIDQARKNMIIYLKNMDGYKMEHFRGMTYDKKKRVAEETLLQESFKKLKAVEVAGSESTQDTPTNDPKEISEEDVQSMLKIVAVSVFKVEALQVKVDGITEAYQSFKDKLKGFDIENLDAFWRLVKEKFNSTVPNVDKEKALWVELKRLFKPDADDVLHDMFMLTEKNYPLSNGVMTLMLSAKLPVEEDNDMARDPVMKIFIEANKPKSRKSSMTESDKHDTSSISGNDTDALDADIRLVSNEEPMVEGIHKQEQSLNSAQGVKEQQQRPGLQCMTRVTSSSGLIPNLIPRQPCIPPPRDDWDRLFQPMFDEYFNLPTIAISPVPVANVPRAIDLADSLVSTVLKNKARLVAQEFRQEEGIDFEESFTLVVRIEAIRIFVANTANKNMMIFQMDVEMTFLNGKLKKEVYVSQPEGFFDPDNPSHVYKLKNALYGLKQAPRAWYDMLSSFLISKHFSKGVMDPTLFTWKAGKDLLPAKPAEKHINTMKRIFRYLEGTINMGLWYSKDTGMSLTAYEDADHAMCQDTRRSTSGSA</sequence>
<dbReference type="EMBL" id="BKCJ010125437">
    <property type="protein sequence ID" value="GEX71609.1"/>
    <property type="molecule type" value="Genomic_DNA"/>
</dbReference>
<accession>A0A699HG05</accession>